<dbReference type="OrthoDB" id="7708793at2"/>
<keyword evidence="2" id="KW-1185">Reference proteome</keyword>
<accession>F2IYR8</accession>
<protein>
    <submittedName>
        <fullName evidence="1">Uncharacterized protein</fullName>
    </submittedName>
</protein>
<proteinExistence type="predicted"/>
<gene>
    <name evidence="1" type="ordered locus">SL003B_1086</name>
</gene>
<dbReference type="STRING" id="991905.SL003B_1086"/>
<reference evidence="1 2" key="1">
    <citation type="journal article" date="2011" name="J. Bacteriol.">
        <title>Complete genome sequence of Polymorphum gilvum SL003B-26A1T, a crude oil-degrading bacterium from oil-polluted saline soil.</title>
        <authorList>
            <person name="Li S.G."/>
            <person name="Tang Y.Q."/>
            <person name="Nie Y."/>
            <person name="Cai M."/>
            <person name="Wu X.L."/>
        </authorList>
    </citation>
    <scope>NUCLEOTIDE SEQUENCE [LARGE SCALE GENOMIC DNA]</scope>
    <source>
        <strain evidence="2">LMG 25793 / CGMCC 1.9160 / SL003B-26A1</strain>
    </source>
</reference>
<evidence type="ECO:0000313" key="2">
    <source>
        <dbReference type="Proteomes" id="UP000008130"/>
    </source>
</evidence>
<name>F2IYR8_POLGS</name>
<dbReference type="eggNOG" id="ENOG50339HW">
    <property type="taxonomic scope" value="Bacteria"/>
</dbReference>
<dbReference type="EMBL" id="CP002568">
    <property type="protein sequence ID" value="ADZ69515.1"/>
    <property type="molecule type" value="Genomic_DNA"/>
</dbReference>
<dbReference type="RefSeq" id="WP_013651832.1">
    <property type="nucleotide sequence ID" value="NC_015259.1"/>
</dbReference>
<dbReference type="Proteomes" id="UP000008130">
    <property type="component" value="Chromosome"/>
</dbReference>
<dbReference type="KEGG" id="pgv:SL003B_1086"/>
<dbReference type="AlphaFoldDB" id="F2IYR8"/>
<dbReference type="HOGENOM" id="CLU_2754438_0_0_5"/>
<sequence length="70" mass="7894">MSTTYSECMVLARVELEVAKRLVNEEISAYPAPIAGCDQQFNQLLSERHRITRALQELTAEVHIPTPRAP</sequence>
<evidence type="ECO:0000313" key="1">
    <source>
        <dbReference type="EMBL" id="ADZ69515.1"/>
    </source>
</evidence>
<organism evidence="1 2">
    <name type="scientific">Polymorphum gilvum (strain LMG 25793 / CGMCC 1.9160 / SL003B-26A1)</name>
    <dbReference type="NCBI Taxonomy" id="991905"/>
    <lineage>
        <taxon>Bacteria</taxon>
        <taxon>Pseudomonadati</taxon>
        <taxon>Pseudomonadota</taxon>
        <taxon>Alphaproteobacteria</taxon>
        <taxon>Rhodobacterales</taxon>
        <taxon>Paracoccaceae</taxon>
        <taxon>Polymorphum</taxon>
    </lineage>
</organism>